<dbReference type="PRINTS" id="PR00081">
    <property type="entry name" value="GDHRDH"/>
</dbReference>
<dbReference type="PRINTS" id="PR00080">
    <property type="entry name" value="SDRFAMILY"/>
</dbReference>
<dbReference type="RefSeq" id="WP_075147528.1">
    <property type="nucleotide sequence ID" value="NZ_CP018839.1"/>
</dbReference>
<dbReference type="PROSITE" id="PS00061">
    <property type="entry name" value="ADH_SHORT"/>
    <property type="match status" value="1"/>
</dbReference>
<evidence type="ECO:0000313" key="5">
    <source>
        <dbReference type="EMBL" id="APR03982.1"/>
    </source>
</evidence>
<dbReference type="SUPFAM" id="SSF51735">
    <property type="entry name" value="NAD(P)-binding Rossmann-fold domains"/>
    <property type="match status" value="1"/>
</dbReference>
<dbReference type="KEGG" id="tcl:Tchl_1123"/>
<dbReference type="Proteomes" id="UP000185739">
    <property type="component" value="Chromosome"/>
</dbReference>
<dbReference type="CDD" id="cd05233">
    <property type="entry name" value="SDR_c"/>
    <property type="match status" value="1"/>
</dbReference>
<keyword evidence="2" id="KW-0560">Oxidoreductase</keyword>
<evidence type="ECO:0000256" key="3">
    <source>
        <dbReference type="RuleBase" id="RU000363"/>
    </source>
</evidence>
<dbReference type="InterPro" id="IPR020904">
    <property type="entry name" value="Sc_DH/Rdtase_CS"/>
</dbReference>
<dbReference type="STRING" id="96773.Tchl_1123"/>
<dbReference type="InterPro" id="IPR036291">
    <property type="entry name" value="NAD(P)-bd_dom_sf"/>
</dbReference>
<dbReference type="PANTHER" id="PTHR44196">
    <property type="entry name" value="DEHYDROGENASE/REDUCTASE SDR FAMILY MEMBER 7B"/>
    <property type="match status" value="1"/>
</dbReference>
<dbReference type="InterPro" id="IPR057326">
    <property type="entry name" value="KR_dom"/>
</dbReference>
<sequence>MRLSECRALLTGASGGIGQALAEQLCAGGARVLLAGRETEAFAALEQRYPGQVDCVRADLCERAGRDAVLAAARRCDGLNCLINAAGINRFGLLESQDEEAIAHLIGLNVTATVQLTQRLLPVLRQAPRAVLVNLGSTFGSIGYPGFAAYCASKFAVRGFSEALRRELADSRVKVLYVAPRATRTAMNAAPVVAMNTQLGVAMDDPDAVAARIVEAIRREREELYLGWPEKFFVRLNTVLPRIVDRALRRQLAVVKQFARPAGAHSRSTPPPR</sequence>
<dbReference type="SMART" id="SM00822">
    <property type="entry name" value="PKS_KR"/>
    <property type="match status" value="1"/>
</dbReference>
<dbReference type="AlphaFoldDB" id="A0A1H5SS55"/>
<gene>
    <name evidence="5" type="ORF">Tchl_1123</name>
</gene>
<evidence type="ECO:0000256" key="1">
    <source>
        <dbReference type="ARBA" id="ARBA00006484"/>
    </source>
</evidence>
<comment type="similarity">
    <text evidence="1 3">Belongs to the short-chain dehydrogenases/reductases (SDR) family.</text>
</comment>
<reference evidence="5 6" key="1">
    <citation type="submission" date="2016-12" db="EMBL/GenBank/DDBJ databases">
        <title>Complete genome sequence of Thauera chlorobenzoica, a Betaproteobacterium degrading haloaromatics anaerobically to CO2 and halides.</title>
        <authorList>
            <person name="Goris T."/>
            <person name="Mergelsberg M."/>
            <person name="Boll M."/>
        </authorList>
    </citation>
    <scope>NUCLEOTIDE SEQUENCE [LARGE SCALE GENOMIC DNA]</scope>
    <source>
        <strain evidence="5 6">3CB1</strain>
    </source>
</reference>
<keyword evidence="6" id="KW-1185">Reference proteome</keyword>
<dbReference type="PANTHER" id="PTHR44196:SF1">
    <property type="entry name" value="DEHYDROGENASE_REDUCTASE SDR FAMILY MEMBER 7B"/>
    <property type="match status" value="1"/>
</dbReference>
<evidence type="ECO:0000259" key="4">
    <source>
        <dbReference type="SMART" id="SM00822"/>
    </source>
</evidence>
<dbReference type="InterPro" id="IPR002347">
    <property type="entry name" value="SDR_fam"/>
</dbReference>
<dbReference type="GO" id="GO:0016491">
    <property type="term" value="F:oxidoreductase activity"/>
    <property type="evidence" value="ECO:0007669"/>
    <property type="project" value="UniProtKB-KW"/>
</dbReference>
<dbReference type="Gene3D" id="3.40.50.720">
    <property type="entry name" value="NAD(P)-binding Rossmann-like Domain"/>
    <property type="match status" value="1"/>
</dbReference>
<evidence type="ECO:0000313" key="6">
    <source>
        <dbReference type="Proteomes" id="UP000185739"/>
    </source>
</evidence>
<feature type="domain" description="Ketoreductase" evidence="4">
    <location>
        <begin position="6"/>
        <end position="212"/>
    </location>
</feature>
<dbReference type="EMBL" id="CP018839">
    <property type="protein sequence ID" value="APR03982.1"/>
    <property type="molecule type" value="Genomic_DNA"/>
</dbReference>
<protein>
    <submittedName>
        <fullName evidence="5">Short-chain dehydrogenase</fullName>
    </submittedName>
</protein>
<organism evidence="5 6">
    <name type="scientific">Thauera chlorobenzoica</name>
    <dbReference type="NCBI Taxonomy" id="96773"/>
    <lineage>
        <taxon>Bacteria</taxon>
        <taxon>Pseudomonadati</taxon>
        <taxon>Pseudomonadota</taxon>
        <taxon>Betaproteobacteria</taxon>
        <taxon>Rhodocyclales</taxon>
        <taxon>Zoogloeaceae</taxon>
        <taxon>Thauera</taxon>
    </lineage>
</organism>
<accession>A0A1H5SS55</accession>
<dbReference type="Pfam" id="PF00106">
    <property type="entry name" value="adh_short"/>
    <property type="match status" value="1"/>
</dbReference>
<name>A0A1H5SS55_9RHOO</name>
<dbReference type="NCBIfam" id="NF006565">
    <property type="entry name" value="PRK09072.1"/>
    <property type="match status" value="1"/>
</dbReference>
<proteinExistence type="inferred from homology"/>
<dbReference type="GO" id="GO:0016020">
    <property type="term" value="C:membrane"/>
    <property type="evidence" value="ECO:0007669"/>
    <property type="project" value="TreeGrafter"/>
</dbReference>
<dbReference type="OrthoDB" id="9790266at2"/>
<evidence type="ECO:0000256" key="2">
    <source>
        <dbReference type="ARBA" id="ARBA00023002"/>
    </source>
</evidence>